<sequence length="167" mass="19266">MENVNMSIGEVLKDRRIELSIKQDDLADRMDVTVQTVSKWERGITEPKASQVAELSSILKLNEKEICQGKRSSSSIDPFDFLKLVSSCIRDASETDLILTIYEHLEDPEEFMLALSEKSNTPFFTHKERQREQAKTMLELYKNGSIQFNNEEEKDRCLSAWEEALKS</sequence>
<dbReference type="InterPro" id="IPR001387">
    <property type="entry name" value="Cro/C1-type_HTH"/>
</dbReference>
<dbReference type="EMBL" id="PIFK01000098">
    <property type="protein sequence ID" value="PTP18609.1"/>
    <property type="molecule type" value="Genomic_DNA"/>
</dbReference>
<dbReference type="PROSITE" id="PS50943">
    <property type="entry name" value="HTH_CROC1"/>
    <property type="match status" value="1"/>
</dbReference>
<dbReference type="CDD" id="cd00093">
    <property type="entry name" value="HTH_XRE"/>
    <property type="match status" value="1"/>
</dbReference>
<evidence type="ECO:0000313" key="3">
    <source>
        <dbReference type="Proteomes" id="UP000244197"/>
    </source>
</evidence>
<dbReference type="SMART" id="SM00530">
    <property type="entry name" value="HTH_XRE"/>
    <property type="match status" value="1"/>
</dbReference>
<dbReference type="RefSeq" id="WP_102286458.1">
    <property type="nucleotide sequence ID" value="NZ_MCWO01000427.1"/>
</dbReference>
<accession>A0A2T5EGF1</accession>
<name>A0A2T5EGF1_VIBSP</name>
<dbReference type="GO" id="GO:0003677">
    <property type="term" value="F:DNA binding"/>
    <property type="evidence" value="ECO:0007669"/>
    <property type="project" value="InterPro"/>
</dbReference>
<dbReference type="Gene3D" id="1.10.260.40">
    <property type="entry name" value="lambda repressor-like DNA-binding domains"/>
    <property type="match status" value="1"/>
</dbReference>
<reference evidence="2 3" key="1">
    <citation type="submission" date="2017-11" db="EMBL/GenBank/DDBJ databases">
        <title>Population delineation of vibrios coincides with oyster pathogenicity.</title>
        <authorList>
            <person name="Bruto M."/>
            <person name="Labreuche Y."/>
            <person name="James A."/>
            <person name="Piel D."/>
            <person name="Chenivesse S."/>
            <person name="Petton B."/>
            <person name="Polz M.F."/>
            <person name="Le Roux F."/>
        </authorList>
    </citation>
    <scope>NUCLEOTIDE SEQUENCE [LARGE SCALE GENOMIC DNA]</scope>
    <source>
        <strain evidence="2 3">FF_144</strain>
    </source>
</reference>
<dbReference type="Pfam" id="PF01381">
    <property type="entry name" value="HTH_3"/>
    <property type="match status" value="1"/>
</dbReference>
<dbReference type="Proteomes" id="UP000244197">
    <property type="component" value="Unassembled WGS sequence"/>
</dbReference>
<proteinExistence type="predicted"/>
<evidence type="ECO:0000259" key="1">
    <source>
        <dbReference type="PROSITE" id="PS50943"/>
    </source>
</evidence>
<dbReference type="InterPro" id="IPR010982">
    <property type="entry name" value="Lambda_DNA-bd_dom_sf"/>
</dbReference>
<dbReference type="SUPFAM" id="SSF47413">
    <property type="entry name" value="lambda repressor-like DNA-binding domains"/>
    <property type="match status" value="1"/>
</dbReference>
<dbReference type="AlphaFoldDB" id="A0A2T5EGF1"/>
<feature type="domain" description="HTH cro/C1-type" evidence="1">
    <location>
        <begin position="12"/>
        <end position="66"/>
    </location>
</feature>
<organism evidence="2 3">
    <name type="scientific">Vibrio splendidus</name>
    <dbReference type="NCBI Taxonomy" id="29497"/>
    <lineage>
        <taxon>Bacteria</taxon>
        <taxon>Pseudomonadati</taxon>
        <taxon>Pseudomonadota</taxon>
        <taxon>Gammaproteobacteria</taxon>
        <taxon>Vibrionales</taxon>
        <taxon>Vibrionaceae</taxon>
        <taxon>Vibrio</taxon>
    </lineage>
</organism>
<protein>
    <submittedName>
        <fullName evidence="2">XRE family transcriptional regulator</fullName>
    </submittedName>
</protein>
<evidence type="ECO:0000313" key="2">
    <source>
        <dbReference type="EMBL" id="PTP18609.1"/>
    </source>
</evidence>
<comment type="caution">
    <text evidence="2">The sequence shown here is derived from an EMBL/GenBank/DDBJ whole genome shotgun (WGS) entry which is preliminary data.</text>
</comment>
<gene>
    <name evidence="2" type="ORF">CWO07_24950</name>
</gene>